<gene>
    <name evidence="1" type="ORF">N3K66_000330</name>
</gene>
<evidence type="ECO:0000313" key="2">
    <source>
        <dbReference type="Proteomes" id="UP001163324"/>
    </source>
</evidence>
<keyword evidence="2" id="KW-1185">Reference proteome</keyword>
<dbReference type="EMBL" id="CM047940">
    <property type="protein sequence ID" value="KAI9903801.1"/>
    <property type="molecule type" value="Genomic_DNA"/>
</dbReference>
<comment type="caution">
    <text evidence="1">The sequence shown here is derived from an EMBL/GenBank/DDBJ whole genome shotgun (WGS) entry which is preliminary data.</text>
</comment>
<reference evidence="1" key="1">
    <citation type="submission" date="2022-10" db="EMBL/GenBank/DDBJ databases">
        <title>Complete Genome of Trichothecium roseum strain YXFP-22015, a Plant Pathogen Isolated from Citrus.</title>
        <authorList>
            <person name="Wang Y."/>
            <person name="Zhu L."/>
        </authorList>
    </citation>
    <scope>NUCLEOTIDE SEQUENCE</scope>
    <source>
        <strain evidence="1">YXFP-22015</strain>
    </source>
</reference>
<organism evidence="1 2">
    <name type="scientific">Trichothecium roseum</name>
    <dbReference type="NCBI Taxonomy" id="47278"/>
    <lineage>
        <taxon>Eukaryota</taxon>
        <taxon>Fungi</taxon>
        <taxon>Dikarya</taxon>
        <taxon>Ascomycota</taxon>
        <taxon>Pezizomycotina</taxon>
        <taxon>Sordariomycetes</taxon>
        <taxon>Hypocreomycetidae</taxon>
        <taxon>Hypocreales</taxon>
        <taxon>Hypocreales incertae sedis</taxon>
        <taxon>Trichothecium</taxon>
    </lineage>
</organism>
<proteinExistence type="predicted"/>
<name>A0ACC0VD39_9HYPO</name>
<protein>
    <submittedName>
        <fullName evidence="1">Uncharacterized protein</fullName>
    </submittedName>
</protein>
<dbReference type="Proteomes" id="UP001163324">
    <property type="component" value="Chromosome 1"/>
</dbReference>
<evidence type="ECO:0000313" key="1">
    <source>
        <dbReference type="EMBL" id="KAI9903801.1"/>
    </source>
</evidence>
<accession>A0ACC0VD39</accession>
<sequence length="290" mass="31669">MAGRSFTRSLAQEIPSCVQSCFIDGLARAGCDEGDYECWCSEANHQVAAKTMNGCFFEDRTTDEECSGRDVFTLDNVYQLICQDHGSPIGQDPSLPTVQYNKRHDDNNDNNRHFSTLAKRDGGKLTVGQKAGIIVGSTLFGIVCCFLLYFFLRRRSAAAASKNAASGSGPTMVSRRSTANDQSAAERGDGALAKPRGKVAWELRSKLSSKLSSGLTLQGGNGGCGGGGDESQTDEIKKEKTEAEKEKNKEKRTSLWRPSGEFEEVFKEELRKAELEQQQQEQAGNKKLEG</sequence>